<evidence type="ECO:0000313" key="3">
    <source>
        <dbReference type="Proteomes" id="UP001497444"/>
    </source>
</evidence>
<dbReference type="PROSITE" id="PS00108">
    <property type="entry name" value="PROTEIN_KINASE_ST"/>
    <property type="match status" value="1"/>
</dbReference>
<dbReference type="PANTHER" id="PTHR47987">
    <property type="entry name" value="OS08G0249100 PROTEIN"/>
    <property type="match status" value="1"/>
</dbReference>
<dbReference type="Gene3D" id="3.30.200.20">
    <property type="entry name" value="Phosphorylase Kinase, domain 1"/>
    <property type="match status" value="2"/>
</dbReference>
<dbReference type="Pfam" id="PF00069">
    <property type="entry name" value="Pkinase"/>
    <property type="match status" value="2"/>
</dbReference>
<dbReference type="InterPro" id="IPR001245">
    <property type="entry name" value="Ser-Thr/Tyr_kinase_cat_dom"/>
</dbReference>
<keyword evidence="3" id="KW-1185">Reference proteome</keyword>
<proteinExistence type="predicted"/>
<organism evidence="2 3">
    <name type="scientific">Sphagnum jensenii</name>
    <dbReference type="NCBI Taxonomy" id="128206"/>
    <lineage>
        <taxon>Eukaryota</taxon>
        <taxon>Viridiplantae</taxon>
        <taxon>Streptophyta</taxon>
        <taxon>Embryophyta</taxon>
        <taxon>Bryophyta</taxon>
        <taxon>Sphagnophytina</taxon>
        <taxon>Sphagnopsida</taxon>
        <taxon>Sphagnales</taxon>
        <taxon>Sphagnaceae</taxon>
        <taxon>Sphagnum</taxon>
    </lineage>
</organism>
<dbReference type="Pfam" id="PF07714">
    <property type="entry name" value="PK_Tyr_Ser-Thr"/>
    <property type="match status" value="1"/>
</dbReference>
<dbReference type="InterPro" id="IPR000719">
    <property type="entry name" value="Prot_kinase_dom"/>
</dbReference>
<sequence>MLNRVWQTIWVKGFSVDSPQVTPGVPTFGSDGSGHIVRLGLGVDDQHKVEPCYPLQFDRLCSSCCVLDPVHVFVLLPRFIFPVCFTMESLRDLYKECQAVVRTLSLQLGKVKFNRSLCSLLTNEYVASLTYLDNYIFMEDGSRDFPCKTALVELRRIMSCGQLLVTQWTQKDWWMSVINSFDSASLDKKVILHLREFLACVNVLVNMKTNMTYGPALDSLGSKIQQACRRDIQDLILSMKQYRRGIRFTSKFAKLAKHVSEKLEAEISNHQHPYTIDFPLDVQISYKDRLGDGSVGTVYKCTFLGVTAAAKVWKTNCMHKEAAEKEASLFSKLRHPNVVQFIGYGVKERQPVILSELMSTDLRRYLDEKKEKAGEGPPLPLLVAMNILLQIAEAMNYLHENGVMHRDLKANNVLINVVEGPDGQLSPSSVQVKLTDFGESKLKLHDSGYTTPMVGTTRWRAPEVFEVEENREKYTKSADVYSFSMFCFEVLTGDVPFKGKPLGTLFQSIRDGMRPQLPHADYCPDYLSALIEKCWATNPVERPQFPIICQLLVHYMARVLDPFTEGLTSRNLSVLQQVQSLSVDRPYSKFSFKELKAATASFSPRNFMRRVDWGELYRGELQDGRAVVIMCLNQEEPTKEDRFLTEIEINTCLSHANIVSLIGHCVGKAHLILVYNFFPERTLDDHLHGEEVLKWEDRYKIAVGICKALVYLHDGSPRPVIHLNVKPSNCFISHDFQPQLSSFGLAKWAPRRPMYIRSKDVVGRDGYLDPEYYMSQGVNDKTDVYSFGVVLLELITGCKVIHTTKPQGETNLVTWARPLLTERNLHKLVDLRLGSTYNVCQMQAMISAAALCVQQSSQHRPQISQVLKMLGKDRDGEEGLSTGGNSIPLDEIDVGYAGNCALYVTTSMLQDVESIFVHQLSPRRFSPKELHTATGSFSPRNLVGKGYDSEVYRGELQDGRLVAIKCPRKSEGKEIFPGLEIHSRLSHANIVSLIGYCVENTQLFLVYDFFQKRTLWDHLHGEENVLGWEVRYKIAVGICKALEYLHDGSPRSVIHRGVKPSHILLSDDFRPQLSGFGRATWAPERPMLYLKDMFMGPIGYADPEYFETQMLSYKCDVYAFGIILLELITGRMAVDSSRSDHEWLLVQWARLLLYERNLNELVDPRLGSTYNVSQMQAMISAAALCVQKSSQQRPKISEVLKMLDEFSDTDED</sequence>
<dbReference type="Gene3D" id="1.10.510.10">
    <property type="entry name" value="Transferase(Phosphotransferase) domain 1"/>
    <property type="match status" value="3"/>
</dbReference>
<evidence type="ECO:0000313" key="2">
    <source>
        <dbReference type="EMBL" id="CAK9256549.1"/>
    </source>
</evidence>
<accession>A0ABP0VPZ4</accession>
<reference evidence="2 3" key="1">
    <citation type="submission" date="2024-02" db="EMBL/GenBank/DDBJ databases">
        <authorList>
            <consortium name="ELIXIR-Norway"/>
            <consortium name="Elixir Norway"/>
        </authorList>
    </citation>
    <scope>NUCLEOTIDE SEQUENCE [LARGE SCALE GENOMIC DNA]</scope>
</reference>
<gene>
    <name evidence="2" type="ORF">CSSPJE1EN1_LOCUS2027</name>
</gene>
<feature type="domain" description="Protein kinase" evidence="1">
    <location>
        <begin position="937"/>
        <end position="1207"/>
    </location>
</feature>
<dbReference type="InterPro" id="IPR046958">
    <property type="entry name" value="RBK1/2/STUNTED"/>
</dbReference>
<dbReference type="SUPFAM" id="SSF56112">
    <property type="entry name" value="Protein kinase-like (PK-like)"/>
    <property type="match status" value="3"/>
</dbReference>
<dbReference type="SMART" id="SM00220">
    <property type="entry name" value="S_TKc"/>
    <property type="match status" value="2"/>
</dbReference>
<protein>
    <recommendedName>
        <fullName evidence="1">Protein kinase domain-containing protein</fullName>
    </recommendedName>
</protein>
<dbReference type="InterPro" id="IPR008271">
    <property type="entry name" value="Ser/Thr_kinase_AS"/>
</dbReference>
<feature type="domain" description="Protein kinase" evidence="1">
    <location>
        <begin position="284"/>
        <end position="564"/>
    </location>
</feature>
<dbReference type="Proteomes" id="UP001497444">
    <property type="component" value="Chromosome 1"/>
</dbReference>
<dbReference type="PROSITE" id="PS50011">
    <property type="entry name" value="PROTEIN_KINASE_DOM"/>
    <property type="match status" value="3"/>
</dbReference>
<name>A0ABP0VPZ4_9BRYO</name>
<dbReference type="InterPro" id="IPR011009">
    <property type="entry name" value="Kinase-like_dom_sf"/>
</dbReference>
<dbReference type="EMBL" id="OZ020096">
    <property type="protein sequence ID" value="CAK9256549.1"/>
    <property type="molecule type" value="Genomic_DNA"/>
</dbReference>
<evidence type="ECO:0000259" key="1">
    <source>
        <dbReference type="PROSITE" id="PS50011"/>
    </source>
</evidence>
<feature type="domain" description="Protein kinase" evidence="1">
    <location>
        <begin position="602"/>
        <end position="880"/>
    </location>
</feature>
<dbReference type="PANTHER" id="PTHR47987:SF11">
    <property type="entry name" value="RECEPTOR-LIKE CYTOSOLIC SERINE_THREONINE-PROTEIN KINASE RBK1 ISOFORM X1"/>
    <property type="match status" value="1"/>
</dbReference>